<dbReference type="EMBL" id="CP012673">
    <property type="protein sequence ID" value="AUX40653.1"/>
    <property type="molecule type" value="Genomic_DNA"/>
</dbReference>
<dbReference type="Proteomes" id="UP000238348">
    <property type="component" value="Chromosome"/>
</dbReference>
<proteinExistence type="predicted"/>
<sequence length="34" mass="3912">MIASMIAPVIETWPPFELLMIDAGHLRPLEYRLS</sequence>
<reference evidence="1 2" key="1">
    <citation type="submission" date="2015-09" db="EMBL/GenBank/DDBJ databases">
        <title>Sorangium comparison.</title>
        <authorList>
            <person name="Zaburannyi N."/>
            <person name="Bunk B."/>
            <person name="Overmann J."/>
            <person name="Mueller R."/>
        </authorList>
    </citation>
    <scope>NUCLEOTIDE SEQUENCE [LARGE SCALE GENOMIC DNA]</scope>
    <source>
        <strain evidence="1 2">So ce26</strain>
    </source>
</reference>
<evidence type="ECO:0000313" key="1">
    <source>
        <dbReference type="EMBL" id="AUX40653.1"/>
    </source>
</evidence>
<accession>A0A2L0EMX1</accession>
<protein>
    <submittedName>
        <fullName evidence="1">Uncharacterized protein</fullName>
    </submittedName>
</protein>
<evidence type="ECO:0000313" key="2">
    <source>
        <dbReference type="Proteomes" id="UP000238348"/>
    </source>
</evidence>
<gene>
    <name evidence="1" type="ORF">SOCE26_020540</name>
</gene>
<organism evidence="1 2">
    <name type="scientific">Sorangium cellulosum</name>
    <name type="common">Polyangium cellulosum</name>
    <dbReference type="NCBI Taxonomy" id="56"/>
    <lineage>
        <taxon>Bacteria</taxon>
        <taxon>Pseudomonadati</taxon>
        <taxon>Myxococcota</taxon>
        <taxon>Polyangia</taxon>
        <taxon>Polyangiales</taxon>
        <taxon>Polyangiaceae</taxon>
        <taxon>Sorangium</taxon>
    </lineage>
</organism>
<dbReference type="AlphaFoldDB" id="A0A2L0EMX1"/>
<name>A0A2L0EMX1_SORCE</name>